<feature type="region of interest" description="Disordered" evidence="1">
    <location>
        <begin position="715"/>
        <end position="841"/>
    </location>
</feature>
<keyword evidence="3" id="KW-1185">Reference proteome</keyword>
<evidence type="ECO:0000313" key="2">
    <source>
        <dbReference type="EMBL" id="KAF5617730.1"/>
    </source>
</evidence>
<organism evidence="2 3">
    <name type="scientific">Fusarium tjaetaba</name>
    <dbReference type="NCBI Taxonomy" id="1567544"/>
    <lineage>
        <taxon>Eukaryota</taxon>
        <taxon>Fungi</taxon>
        <taxon>Dikarya</taxon>
        <taxon>Ascomycota</taxon>
        <taxon>Pezizomycotina</taxon>
        <taxon>Sordariomycetes</taxon>
        <taxon>Hypocreomycetidae</taxon>
        <taxon>Hypocreales</taxon>
        <taxon>Nectriaceae</taxon>
        <taxon>Fusarium</taxon>
        <taxon>Fusarium fujikuroi species complex</taxon>
    </lineage>
</organism>
<reference evidence="2 3" key="1">
    <citation type="submission" date="2020-05" db="EMBL/GenBank/DDBJ databases">
        <title>Identification and distribution of gene clusters putatively required for synthesis of sphingolipid metabolism inhibitors in phylogenetically diverse species of the filamentous fungus Fusarium.</title>
        <authorList>
            <person name="Kim H.-S."/>
            <person name="Busman M."/>
            <person name="Brown D.W."/>
            <person name="Divon H."/>
            <person name="Uhlig S."/>
            <person name="Proctor R.H."/>
        </authorList>
    </citation>
    <scope>NUCLEOTIDE SEQUENCE [LARGE SCALE GENOMIC DNA]</scope>
    <source>
        <strain evidence="2 3">NRRL 66243</strain>
    </source>
</reference>
<sequence length="922" mass="103167">MVRRQPPVHHTSIRADHGSKSKPNRVHVGIKTLDKKPSQRGTQHNRDIRGEPCRSIMPTFNGIVSEFPDIRIEFNTRAMSTFNGICLGTQTHNRSIMPTFDGIVSEFPDIRIDFTNPEDRSPSPVQQNENDPSRVGLAVFNKYFSIFKLDTQSAKAQARWTNPQPNNEDHQEGPPRKKARTSTNHLSNVNFQQIMSGNSDTQMTAPTPSEPRLILPHTTKATAAAKTHESYYRNYQNVIITQATGRNCPDPAPATKKRGRPAKNSIEESATAREFAEKISENTRAFRRENVDSYVGELIRPPRDGWSQAHEDAMTRMWEETDHKEAVGGMLKNGKTTQAHLLSLFKVCLRVYKMSPIRFMSFSLGVEYLGDRGSSAVFSRAYSDELARLIVHPAFNGKKDNVAVAMQYAVICRIDDRRLWPETTSRPACPALIKMVEVMNESETGESEDSIHRTHLECRRECAREGKTPSKISDLLFAIGETVKKPTVKGIEVSEEAKSYRGLPVRPVSLYDLRHIKKTLDETTWPVEAWNCTTTEALFRYQSVIAQAEAPNAEELPIYFERAHKRKLRDWMLKSNYDPQVEEESEGAGIDQGESDNGSPQVEEDFQFGGFDQGGDDTGSPITVNAPSNPEPSNPEPRHMAQRPPPLETLANVAAQRPGLVPDEYNPYLSVGQGVGSPSKSELLAQVNNQGKKIADQEKRLAKYKGEVDDLRKRVAALETGQGKRNDNTASRYHTGHKSPKSSSTAVRFEARLLPQAPLSVSPDRGQSEDRESLLEPRSDSPAGSHRGMADDFDETGSYHGMDNNDDEPISPSRSVRERSIDHEGSKHSFRQGSVPPQLPSDRPPVLDDFRQSQHFADGVKNGSIMDTGIPRSQVQRQRLLLVLLANTPFTGVGCLKARSSHIARRTHPLYRMAYVDKVKDL</sequence>
<feature type="region of interest" description="Disordered" evidence="1">
    <location>
        <begin position="155"/>
        <end position="184"/>
    </location>
</feature>
<dbReference type="RefSeq" id="XP_037200440.1">
    <property type="nucleotide sequence ID" value="XM_037345575.1"/>
</dbReference>
<dbReference type="AlphaFoldDB" id="A0A8H5QM42"/>
<dbReference type="OrthoDB" id="5103181at2759"/>
<evidence type="ECO:0000313" key="3">
    <source>
        <dbReference type="Proteomes" id="UP000530670"/>
    </source>
</evidence>
<feature type="compositionally biased region" description="Basic and acidic residues" evidence="1">
    <location>
        <begin position="815"/>
        <end position="827"/>
    </location>
</feature>
<feature type="compositionally biased region" description="Basic and acidic residues" evidence="1">
    <location>
        <begin position="766"/>
        <end position="779"/>
    </location>
</feature>
<accession>A0A8H5QM42</accession>
<feature type="region of interest" description="Disordered" evidence="1">
    <location>
        <begin position="1"/>
        <end position="52"/>
    </location>
</feature>
<evidence type="ECO:0000256" key="1">
    <source>
        <dbReference type="SAM" id="MobiDB-lite"/>
    </source>
</evidence>
<dbReference type="EMBL" id="JAAQRI010000342">
    <property type="protein sequence ID" value="KAF5617730.1"/>
    <property type="molecule type" value="Genomic_DNA"/>
</dbReference>
<feature type="compositionally biased region" description="Polar residues" evidence="1">
    <location>
        <begin position="155"/>
        <end position="166"/>
    </location>
</feature>
<feature type="region of interest" description="Disordered" evidence="1">
    <location>
        <begin position="244"/>
        <end position="273"/>
    </location>
</feature>
<feature type="region of interest" description="Disordered" evidence="1">
    <location>
        <begin position="578"/>
        <end position="644"/>
    </location>
</feature>
<protein>
    <submittedName>
        <fullName evidence="2">Uncharacterized protein</fullName>
    </submittedName>
</protein>
<name>A0A8H5QM42_9HYPO</name>
<proteinExistence type="predicted"/>
<dbReference type="Proteomes" id="UP000530670">
    <property type="component" value="Unassembled WGS sequence"/>
</dbReference>
<dbReference type="GeneID" id="59297845"/>
<gene>
    <name evidence="2" type="ORF">FTJAE_12520</name>
</gene>
<comment type="caution">
    <text evidence="2">The sequence shown here is derived from an EMBL/GenBank/DDBJ whole genome shotgun (WGS) entry which is preliminary data.</text>
</comment>